<name>A0A6M0M9S0_9LACT</name>
<feature type="transmembrane region" description="Helical" evidence="1">
    <location>
        <begin position="534"/>
        <end position="555"/>
    </location>
</feature>
<gene>
    <name evidence="3" type="ORF">GTP08_11295</name>
</gene>
<reference evidence="3 4" key="1">
    <citation type="submission" date="2019-12" db="EMBL/GenBank/DDBJ databases">
        <title>Draft Genome Sequences of L. lactis strains MS22333, MS22334, MS22336, and MS22337, Isolated from Spontaneous Fermented Camel Milk in Ethiopia.</title>
        <authorList>
            <person name="Bragason E."/>
            <person name="Hansen E.B."/>
            <person name="Guya M.E."/>
            <person name="Berhe T."/>
        </authorList>
    </citation>
    <scope>NUCLEOTIDE SEQUENCE [LARGE SCALE GENOMIC DNA]</scope>
    <source>
        <strain evidence="3 4">MS22336</strain>
    </source>
</reference>
<dbReference type="Pfam" id="PF10145">
    <property type="entry name" value="PhageMin_Tail"/>
    <property type="match status" value="1"/>
</dbReference>
<dbReference type="NCBIfam" id="TIGR01760">
    <property type="entry name" value="tape_meas_TP901"/>
    <property type="match status" value="1"/>
</dbReference>
<comment type="caution">
    <text evidence="3">The sequence shown here is derived from an EMBL/GenBank/DDBJ whole genome shotgun (WGS) entry which is preliminary data.</text>
</comment>
<feature type="transmembrane region" description="Helical" evidence="1">
    <location>
        <begin position="480"/>
        <end position="500"/>
    </location>
</feature>
<sequence>MAKKISGITIAIGADTTGVTNGLKDIGKQSNSVNSELRDVERLLKLNPSNVELVAQKQQLLSKQVELTTKKLDGLKGAQADVERQFSNGDIGEEQYRAFQREVVATEGRLDHYKQSLKDVESSSGEAGNATKGLGGKFDELGQSVEDVGEAVKGGVLMEAADHLSVVGDKLKEFSGSAQEAFSDVDEGMDKITTTTGKASDEFKTQFDNIISSMAVDSFEDVGSALGTLSAQFDMSGDTLEKNSKLALQYANINDTDVKTSIESAKSAIEAYGLSNKDFGTVLDSVTATSQRTGVAVDTLFDSAVKGAPQIKDLGLNFSQGTELLGQFSKAGVDGDAALSSLSKASIIYAKGNKSLSEGLGETIEKIKNAKTKQEALTEAATVFGTKGASRMVDAIQRGAFNLSELGDVAKKSNGAISDTFNKTADDIDEQQIASQQAKVAMSEFGAAIATGLKPLLDLLVPLLKFLGQAFGNLPGPIKTILVVIGGLIIAFTALMPIIASMAVGLPALGAVLGITGAEAGGAAIGFGALSTSLLPIIAIVAAVIAIIALVVIAVQNWGAITDWFRDKWNGLKQWWSDFWGQFSSPVDGAFKWLEQSIKTISAFMFGSFDDKVNAIKNLFKFLKLKFPKIEIPHIPMPHFSFSGTFNPLKGKLPKIGVDWFAKGGILTKPTVFGQNGNSLMVGGEAGKEAVAPLSDLMGYVEKAVANQMRNAGGDEIHLHLTTYGAMPKETMDQMAEYMMYKLGDLNKQKGLG</sequence>
<dbReference type="Proteomes" id="UP000477402">
    <property type="component" value="Unassembled WGS sequence"/>
</dbReference>
<organism evidence="3 4">
    <name type="scientific">Lactococcus lactis</name>
    <dbReference type="NCBI Taxonomy" id="1358"/>
    <lineage>
        <taxon>Bacteria</taxon>
        <taxon>Bacillati</taxon>
        <taxon>Bacillota</taxon>
        <taxon>Bacilli</taxon>
        <taxon>Lactobacillales</taxon>
        <taxon>Streptococcaceae</taxon>
        <taxon>Lactococcus</taxon>
    </lineage>
</organism>
<evidence type="ECO:0000256" key="1">
    <source>
        <dbReference type="SAM" id="Phobius"/>
    </source>
</evidence>
<feature type="domain" description="Phage tail tape measure protein" evidence="2">
    <location>
        <begin position="218"/>
        <end position="382"/>
    </location>
</feature>
<proteinExistence type="predicted"/>
<evidence type="ECO:0000259" key="2">
    <source>
        <dbReference type="Pfam" id="PF10145"/>
    </source>
</evidence>
<keyword evidence="1" id="KW-0472">Membrane</keyword>
<evidence type="ECO:0000313" key="3">
    <source>
        <dbReference type="EMBL" id="NEX56233.1"/>
    </source>
</evidence>
<protein>
    <submittedName>
        <fullName evidence="3">Phage tail tape measure protein</fullName>
    </submittedName>
</protein>
<dbReference type="EMBL" id="WWDJ01000115">
    <property type="protein sequence ID" value="NEX56233.1"/>
    <property type="molecule type" value="Genomic_DNA"/>
</dbReference>
<dbReference type="InterPro" id="IPR010090">
    <property type="entry name" value="Phage_tape_meas"/>
</dbReference>
<feature type="transmembrane region" description="Helical" evidence="1">
    <location>
        <begin position="506"/>
        <end position="527"/>
    </location>
</feature>
<dbReference type="AlphaFoldDB" id="A0A6M0M9S0"/>
<keyword evidence="1" id="KW-0812">Transmembrane</keyword>
<evidence type="ECO:0000313" key="4">
    <source>
        <dbReference type="Proteomes" id="UP000477402"/>
    </source>
</evidence>
<accession>A0A6M0M9S0</accession>
<dbReference type="RefSeq" id="WP_163657054.1">
    <property type="nucleotide sequence ID" value="NZ_WWDH01000087.1"/>
</dbReference>
<keyword evidence="1" id="KW-1133">Transmembrane helix</keyword>